<feature type="domain" description="FAD-binding FR-type" evidence="30">
    <location>
        <begin position="1080"/>
        <end position="1327"/>
    </location>
</feature>
<evidence type="ECO:0000256" key="22">
    <source>
        <dbReference type="ARBA" id="ARBA00031374"/>
    </source>
</evidence>
<dbReference type="InterPro" id="IPR029039">
    <property type="entry name" value="Flavoprotein-like_sf"/>
</dbReference>
<dbReference type="InterPro" id="IPR017927">
    <property type="entry name" value="FAD-bd_FR_type"/>
</dbReference>
<reference evidence="31 32" key="1">
    <citation type="submission" date="2024-01" db="EMBL/GenBank/DDBJ databases">
        <title>The genome of the rayed Mediterranean limpet Patella caerulea (Linnaeus, 1758).</title>
        <authorList>
            <person name="Anh-Thu Weber A."/>
            <person name="Halstead-Nussloch G."/>
        </authorList>
    </citation>
    <scope>NUCLEOTIDE SEQUENCE [LARGE SCALE GENOMIC DNA]</scope>
    <source>
        <strain evidence="31">AATW-2023a</strain>
        <tissue evidence="31">Whole specimen</tissue>
    </source>
</reference>
<dbReference type="Pfam" id="PF00258">
    <property type="entry name" value="Flavodoxin_1"/>
    <property type="match status" value="1"/>
</dbReference>
<dbReference type="GO" id="GO:0042383">
    <property type="term" value="C:sarcolemma"/>
    <property type="evidence" value="ECO:0007669"/>
    <property type="project" value="UniProtKB-SubCell"/>
</dbReference>
<evidence type="ECO:0000259" key="28">
    <source>
        <dbReference type="PROSITE" id="PS50106"/>
    </source>
</evidence>
<evidence type="ECO:0000256" key="18">
    <source>
        <dbReference type="ARBA" id="ARBA00023004"/>
    </source>
</evidence>
<keyword evidence="12" id="KW-0479">Metal-binding</keyword>
<evidence type="ECO:0000256" key="24">
    <source>
        <dbReference type="ARBA" id="ARBA00035211"/>
    </source>
</evidence>
<gene>
    <name evidence="31" type="ORF">SNE40_003559</name>
</gene>
<comment type="subcellular location">
    <subcellularLocation>
        <location evidence="5">Cell membrane</location>
        <location evidence="5">Sarcolemma</location>
        <topology evidence="5">Peripheral membrane protein</topology>
    </subcellularLocation>
    <subcellularLocation>
        <location evidence="6">Cell projection</location>
        <location evidence="6">Dendritic spine</location>
    </subcellularLocation>
</comment>
<evidence type="ECO:0000256" key="15">
    <source>
        <dbReference type="ARBA" id="ARBA00022857"/>
    </source>
</evidence>
<dbReference type="InterPro" id="IPR001433">
    <property type="entry name" value="OxRdtase_FAD/NAD-bd"/>
</dbReference>
<dbReference type="Gene3D" id="3.90.1230.10">
    <property type="entry name" value="Nitric Oxide Synthase, Chain A, domain 3"/>
    <property type="match status" value="1"/>
</dbReference>
<dbReference type="Gene3D" id="2.30.42.10">
    <property type="match status" value="1"/>
</dbReference>
<evidence type="ECO:0000313" key="32">
    <source>
        <dbReference type="Proteomes" id="UP001347796"/>
    </source>
</evidence>
<dbReference type="PROSITE" id="PS51384">
    <property type="entry name" value="FAD_FR"/>
    <property type="match status" value="1"/>
</dbReference>
<dbReference type="InterPro" id="IPR036119">
    <property type="entry name" value="NOS_N_sf"/>
</dbReference>
<proteinExistence type="inferred from homology"/>
<comment type="cofactor">
    <cofactor evidence="2">
        <name>(6R)-L-erythro-5,6,7,8-tetrahydrobiopterin</name>
        <dbReference type="ChEBI" id="CHEBI:59560"/>
    </cofactor>
</comment>
<dbReference type="InterPro" id="IPR008254">
    <property type="entry name" value="Flavodoxin/NO_synth"/>
</dbReference>
<dbReference type="GO" id="GO:1903522">
    <property type="term" value="P:regulation of blood circulation"/>
    <property type="evidence" value="ECO:0007669"/>
    <property type="project" value="UniProtKB-ARBA"/>
</dbReference>
<evidence type="ECO:0000256" key="6">
    <source>
        <dbReference type="ARBA" id="ARBA00004552"/>
    </source>
</evidence>
<keyword evidence="11" id="KW-0288">FMN</keyword>
<dbReference type="PROSITE" id="PS50902">
    <property type="entry name" value="FLAVODOXIN_LIKE"/>
    <property type="match status" value="1"/>
</dbReference>
<evidence type="ECO:0000256" key="26">
    <source>
        <dbReference type="ARBA" id="ARBA00047419"/>
    </source>
</evidence>
<dbReference type="InterPro" id="IPR001709">
    <property type="entry name" value="Flavoprot_Pyr_Nucl_cyt_Rdtase"/>
</dbReference>
<keyword evidence="32" id="KW-1185">Reference proteome</keyword>
<evidence type="ECO:0000256" key="2">
    <source>
        <dbReference type="ARBA" id="ARBA00001950"/>
    </source>
</evidence>
<dbReference type="InterPro" id="IPR017938">
    <property type="entry name" value="Riboflavin_synthase-like_b-brl"/>
</dbReference>
<comment type="catalytic activity">
    <reaction evidence="26">
        <text>2 L-arginine + 3 NADPH + 4 O2 + H(+) = 2 L-citrulline + 2 nitric oxide + 3 NADP(+) + 4 H2O</text>
        <dbReference type="Rhea" id="RHEA:19897"/>
        <dbReference type="ChEBI" id="CHEBI:15377"/>
        <dbReference type="ChEBI" id="CHEBI:15378"/>
        <dbReference type="ChEBI" id="CHEBI:15379"/>
        <dbReference type="ChEBI" id="CHEBI:16480"/>
        <dbReference type="ChEBI" id="CHEBI:32682"/>
        <dbReference type="ChEBI" id="CHEBI:57743"/>
        <dbReference type="ChEBI" id="CHEBI:57783"/>
        <dbReference type="ChEBI" id="CHEBI:58349"/>
        <dbReference type="EC" id="1.14.13.39"/>
    </reaction>
    <physiologicalReaction direction="left-to-right" evidence="26">
        <dbReference type="Rhea" id="RHEA:19898"/>
    </physiologicalReaction>
</comment>
<dbReference type="GO" id="GO:0006809">
    <property type="term" value="P:nitric oxide biosynthetic process"/>
    <property type="evidence" value="ECO:0007669"/>
    <property type="project" value="InterPro"/>
</dbReference>
<dbReference type="InterPro" id="IPR044944">
    <property type="entry name" value="NOS_dom_3"/>
</dbReference>
<feature type="region of interest" description="Disordered" evidence="27">
    <location>
        <begin position="134"/>
        <end position="186"/>
    </location>
</feature>
<dbReference type="Pfam" id="PF00667">
    <property type="entry name" value="FAD_binding_1"/>
    <property type="match status" value="1"/>
</dbReference>
<keyword evidence="15" id="KW-0521">NADP</keyword>
<feature type="compositionally biased region" description="Basic and acidic residues" evidence="27">
    <location>
        <begin position="332"/>
        <end position="352"/>
    </location>
</feature>
<dbReference type="GO" id="GO:0005516">
    <property type="term" value="F:calmodulin binding"/>
    <property type="evidence" value="ECO:0007669"/>
    <property type="project" value="UniProtKB-KW"/>
</dbReference>
<dbReference type="PROSITE" id="PS50106">
    <property type="entry name" value="PDZ"/>
    <property type="match status" value="1"/>
</dbReference>
<dbReference type="FunFam" id="3.90.1230.10:FF:000001">
    <property type="entry name" value="Nitric oxide synthase, brain"/>
    <property type="match status" value="1"/>
</dbReference>
<feature type="domain" description="Flavodoxin-like" evidence="29">
    <location>
        <begin position="835"/>
        <end position="1023"/>
    </location>
</feature>
<feature type="region of interest" description="Disordered" evidence="27">
    <location>
        <begin position="1516"/>
        <end position="1565"/>
    </location>
</feature>
<dbReference type="InterPro" id="IPR004030">
    <property type="entry name" value="NOS_N"/>
</dbReference>
<evidence type="ECO:0000256" key="21">
    <source>
        <dbReference type="ARBA" id="ARBA00031302"/>
    </source>
</evidence>
<dbReference type="InterPro" id="IPR039261">
    <property type="entry name" value="FNR_nucleotide-bd"/>
</dbReference>
<dbReference type="InterPro" id="IPR036034">
    <property type="entry name" value="PDZ_sf"/>
</dbReference>
<keyword evidence="16" id="KW-0112">Calmodulin-binding</keyword>
<evidence type="ECO:0000256" key="11">
    <source>
        <dbReference type="ARBA" id="ARBA00022643"/>
    </source>
</evidence>
<comment type="cofactor">
    <cofactor evidence="1">
        <name>FMN</name>
        <dbReference type="ChEBI" id="CHEBI:58210"/>
    </cofactor>
</comment>
<dbReference type="SUPFAM" id="SSF52343">
    <property type="entry name" value="Ferredoxin reductase-like, C-terminal NADP-linked domain"/>
    <property type="match status" value="1"/>
</dbReference>
<dbReference type="FunFam" id="1.20.990.10:FF:000002">
    <property type="entry name" value="Nitric oxide synthase"/>
    <property type="match status" value="1"/>
</dbReference>
<feature type="domain" description="PDZ" evidence="28">
    <location>
        <begin position="13"/>
        <end position="95"/>
    </location>
</feature>
<dbReference type="InterPro" id="IPR050607">
    <property type="entry name" value="NOS"/>
</dbReference>
<dbReference type="SMART" id="SM00228">
    <property type="entry name" value="PDZ"/>
    <property type="match status" value="1"/>
</dbReference>
<accession>A0AAN8Q0E0</accession>
<dbReference type="SUPFAM" id="SSF63380">
    <property type="entry name" value="Riboflavin synthase domain-like"/>
    <property type="match status" value="1"/>
</dbReference>
<evidence type="ECO:0000256" key="7">
    <source>
        <dbReference type="ARBA" id="ARBA00006267"/>
    </source>
</evidence>
<dbReference type="SUPFAM" id="SSF52218">
    <property type="entry name" value="Flavoproteins"/>
    <property type="match status" value="1"/>
</dbReference>
<dbReference type="GO" id="GO:0010181">
    <property type="term" value="F:FMN binding"/>
    <property type="evidence" value="ECO:0007669"/>
    <property type="project" value="InterPro"/>
</dbReference>
<dbReference type="PRINTS" id="PR00369">
    <property type="entry name" value="FLAVODOXIN"/>
</dbReference>
<dbReference type="PROSITE" id="PS60001">
    <property type="entry name" value="NOS"/>
    <property type="match status" value="1"/>
</dbReference>
<dbReference type="PANTHER" id="PTHR43410:SF1">
    <property type="entry name" value="NITRIC OXIDE SYNTHASE"/>
    <property type="match status" value="1"/>
</dbReference>
<keyword evidence="18" id="KW-0408">Iron</keyword>
<dbReference type="SUPFAM" id="SSF50156">
    <property type="entry name" value="PDZ domain-like"/>
    <property type="match status" value="1"/>
</dbReference>
<evidence type="ECO:0000256" key="5">
    <source>
        <dbReference type="ARBA" id="ARBA00004468"/>
    </source>
</evidence>
<evidence type="ECO:0000256" key="16">
    <source>
        <dbReference type="ARBA" id="ARBA00022860"/>
    </source>
</evidence>
<dbReference type="InterPro" id="IPR003097">
    <property type="entry name" value="CysJ-like_FAD-binding"/>
</dbReference>
<dbReference type="Gene3D" id="3.40.50.80">
    <property type="entry name" value="Nucleotide-binding domain of ferredoxin-NADP reductase (FNR) module"/>
    <property type="match status" value="1"/>
</dbReference>
<feature type="compositionally biased region" description="Polar residues" evidence="27">
    <location>
        <begin position="172"/>
        <end position="183"/>
    </location>
</feature>
<evidence type="ECO:0000256" key="17">
    <source>
        <dbReference type="ARBA" id="ARBA00023002"/>
    </source>
</evidence>
<evidence type="ECO:0000256" key="10">
    <source>
        <dbReference type="ARBA" id="ARBA00022630"/>
    </source>
</evidence>
<evidence type="ECO:0000256" key="3">
    <source>
        <dbReference type="ARBA" id="ARBA00001970"/>
    </source>
</evidence>
<comment type="caution">
    <text evidence="31">The sequence shown here is derived from an EMBL/GenBank/DDBJ whole genome shotgun (WGS) entry which is preliminary data.</text>
</comment>
<evidence type="ECO:0000256" key="9">
    <source>
        <dbReference type="ARBA" id="ARBA00022617"/>
    </source>
</evidence>
<comment type="cofactor">
    <cofactor evidence="4">
        <name>FAD</name>
        <dbReference type="ChEBI" id="CHEBI:57692"/>
    </cofactor>
</comment>
<feature type="region of interest" description="Disordered" evidence="27">
    <location>
        <begin position="931"/>
        <end position="953"/>
    </location>
</feature>
<dbReference type="InterPro" id="IPR023173">
    <property type="entry name" value="NADPH_Cyt_P450_Rdtase_alpha"/>
</dbReference>
<comment type="similarity">
    <text evidence="7">Belongs to the NOS family.</text>
</comment>
<protein>
    <recommendedName>
        <fullName evidence="24">Nitric oxide synthase 1</fullName>
        <ecNumber evidence="8">1.14.13.39</ecNumber>
    </recommendedName>
    <alternativeName>
        <fullName evidence="19">Constitutive NOS</fullName>
    </alternativeName>
    <alternativeName>
        <fullName evidence="21">NC-NOS</fullName>
    </alternativeName>
    <alternativeName>
        <fullName evidence="20">NOS type I</fullName>
    </alternativeName>
    <alternativeName>
        <fullName evidence="22">Neuronal NOS</fullName>
    </alternativeName>
    <alternativeName>
        <fullName evidence="25">Nitric oxide synthase, brain</fullName>
    </alternativeName>
    <alternativeName>
        <fullName evidence="23">Peptidyl-cysteine S-nitrosylase NOS1</fullName>
    </alternativeName>
</protein>
<dbReference type="GO" id="GO:0043197">
    <property type="term" value="C:dendritic spine"/>
    <property type="evidence" value="ECO:0007669"/>
    <property type="project" value="UniProtKB-SubCell"/>
</dbReference>
<evidence type="ECO:0000259" key="29">
    <source>
        <dbReference type="PROSITE" id="PS50902"/>
    </source>
</evidence>
<dbReference type="CDD" id="cd06202">
    <property type="entry name" value="Nitric_oxide_synthase"/>
    <property type="match status" value="1"/>
</dbReference>
<dbReference type="InterPro" id="IPR044940">
    <property type="entry name" value="NOS_dom_2"/>
</dbReference>
<dbReference type="InterPro" id="IPR044943">
    <property type="entry name" value="NOS_dom_1"/>
</dbReference>
<keyword evidence="17" id="KW-0560">Oxidoreductase</keyword>
<dbReference type="CDD" id="cd00795">
    <property type="entry name" value="NOS_oxygenase_euk"/>
    <property type="match status" value="1"/>
</dbReference>
<dbReference type="Gene3D" id="3.90.440.10">
    <property type="entry name" value="Nitric Oxide Synthase,Heme Domain,Chain A domain 2"/>
    <property type="match status" value="1"/>
</dbReference>
<evidence type="ECO:0000256" key="14">
    <source>
        <dbReference type="ARBA" id="ARBA00022843"/>
    </source>
</evidence>
<name>A0AAN8Q0E0_PATCE</name>
<dbReference type="Pfam" id="PF00175">
    <property type="entry name" value="NAD_binding_1"/>
    <property type="match status" value="1"/>
</dbReference>
<feature type="region of interest" description="Disordered" evidence="27">
    <location>
        <begin position="287"/>
        <end position="379"/>
    </location>
</feature>
<dbReference type="Gene3D" id="1.20.990.10">
    <property type="entry name" value="NADPH-cytochrome p450 Reductase, Chain A, domain 3"/>
    <property type="match status" value="1"/>
</dbReference>
<feature type="compositionally biased region" description="Polar residues" evidence="27">
    <location>
        <begin position="1555"/>
        <end position="1565"/>
    </location>
</feature>
<evidence type="ECO:0000256" key="19">
    <source>
        <dbReference type="ARBA" id="ARBA00029794"/>
    </source>
</evidence>
<dbReference type="FunFam" id="3.90.440.10:FF:000001">
    <property type="entry name" value="Endothelial nitric oxide synthase"/>
    <property type="match status" value="1"/>
</dbReference>
<feature type="compositionally biased region" description="Low complexity" evidence="27">
    <location>
        <begin position="134"/>
        <end position="144"/>
    </location>
</feature>
<dbReference type="Pfam" id="PF02898">
    <property type="entry name" value="NO_synthase"/>
    <property type="match status" value="1"/>
</dbReference>
<dbReference type="EMBL" id="JAZGQO010000002">
    <property type="protein sequence ID" value="KAK6192003.1"/>
    <property type="molecule type" value="Genomic_DNA"/>
</dbReference>
<evidence type="ECO:0000313" key="31">
    <source>
        <dbReference type="EMBL" id="KAK6192003.1"/>
    </source>
</evidence>
<evidence type="ECO:0000256" key="12">
    <source>
        <dbReference type="ARBA" id="ARBA00022723"/>
    </source>
</evidence>
<dbReference type="Gene3D" id="3.90.340.10">
    <property type="entry name" value="Nitric Oxide Synthase, Chain A, domain 1"/>
    <property type="match status" value="1"/>
</dbReference>
<evidence type="ECO:0000256" key="23">
    <source>
        <dbReference type="ARBA" id="ARBA00032538"/>
    </source>
</evidence>
<evidence type="ECO:0000256" key="4">
    <source>
        <dbReference type="ARBA" id="ARBA00001974"/>
    </source>
</evidence>
<dbReference type="FunFam" id="3.40.50.360:FF:000033">
    <property type="entry name" value="Nitric oxide synthase"/>
    <property type="match status" value="1"/>
</dbReference>
<dbReference type="InterPro" id="IPR001478">
    <property type="entry name" value="PDZ"/>
</dbReference>
<comment type="cofactor">
    <cofactor evidence="3">
        <name>heme b</name>
        <dbReference type="ChEBI" id="CHEBI:60344"/>
    </cofactor>
</comment>
<dbReference type="FunFam" id="3.40.50.80:FF:000003">
    <property type="entry name" value="Nitric oxide synthase"/>
    <property type="match status" value="1"/>
</dbReference>
<dbReference type="Gene3D" id="3.40.50.360">
    <property type="match status" value="1"/>
</dbReference>
<organism evidence="31 32">
    <name type="scientific">Patella caerulea</name>
    <name type="common">Rayed Mediterranean limpet</name>
    <dbReference type="NCBI Taxonomy" id="87958"/>
    <lineage>
        <taxon>Eukaryota</taxon>
        <taxon>Metazoa</taxon>
        <taxon>Spiralia</taxon>
        <taxon>Lophotrochozoa</taxon>
        <taxon>Mollusca</taxon>
        <taxon>Gastropoda</taxon>
        <taxon>Patellogastropoda</taxon>
        <taxon>Patelloidea</taxon>
        <taxon>Patellidae</taxon>
        <taxon>Patella</taxon>
    </lineage>
</organism>
<dbReference type="GO" id="GO:0004517">
    <property type="term" value="F:nitric-oxide synthase activity"/>
    <property type="evidence" value="ECO:0007669"/>
    <property type="project" value="UniProtKB-EC"/>
</dbReference>
<evidence type="ECO:0000256" key="1">
    <source>
        <dbReference type="ARBA" id="ARBA00001917"/>
    </source>
</evidence>
<dbReference type="Proteomes" id="UP001347796">
    <property type="component" value="Unassembled WGS sequence"/>
</dbReference>
<keyword evidence="13" id="KW-0274">FAD</keyword>
<dbReference type="InterPro" id="IPR001094">
    <property type="entry name" value="Flavdoxin-like"/>
</dbReference>
<feature type="compositionally biased region" description="Basic and acidic residues" evidence="27">
    <location>
        <begin position="934"/>
        <end position="952"/>
    </location>
</feature>
<dbReference type="SUPFAM" id="SSF56512">
    <property type="entry name" value="Nitric oxide (NO) synthase oxygenase domain"/>
    <property type="match status" value="1"/>
</dbReference>
<sequence length="1565" mass="174984">MPSNSDQHANTIRVKLIKQENGGLGFLVKQRMNKPFVVVADLVSGGIAEESGLVQVGDVILRINDIDLTDMSYESSVEILKAVPVNAPVVLLLRGPEGFSSHLETTFLENGMPTSARVTKPIDNTIVGRIRRTLASTPSPLSSPVRTLKQLCNGDDSSGKGGRKNSKKKAQVTESVGNDTEFNIDSHQRDANTQTLEQQKASLVNGDVVRAKNDDNFEETVLDNGCQGSPKIILSSPTLLSNGPLKKRFNSENGDIKAKCQSPSRRAIEIIQDNDEITVVVKGDIKIKNDSDNGSYENTPKRVVIGGSSTREIEGSCNGQSPENGESIRPASYDHVDVSDDEGKKMPSEKRKNGSLTNTPRRGGERRASATPSPKKYTKLRNLLDDKTDMDVLHHKSAEPTQCTPERCMGSLMDMASKRPPGIPRSKEELITQAKSFIEQYYASIKRINTPSHQKRSQEVLSSIEKTGTYDLTTSELTFGAKTAWRNAARCIGRIQWTKLQVFDARHITTARGMFEAICNHIKYATNKGNIRSAITIFPQRTVEKKDFRVWNAQLVRYAGYKQPDGGVIGDPSNVEFTEICIKMGWKPKGGMFDIVPLILSAGGHDPEMFEIPPELILEVQIKHPKYPWFSEMGLKWYALPAVSAMLFDCGGLEFTACPFNGWYMGTEIGARDFCDVNRYNIIESVAKQMGLDTRKSSSLWKDRALVEVNIAVLHSFQTSGATITDHHSASESFMKHLENEQRLRGGCPADWVWVVPPMSGSLTQVFHQEMLLYKLKPSYEYQEEAWKTHIWKKDRDKTKSSDRPKRKFGFKELARAVKFSAKLMGKALARRVKCTILYATETGKSERFARTLCEIFKHAFDAKVVCMDEYDVTVLEHENLVLIITSTFGNGDPPENGEVFAKSLFEIKTHDESSAESDFKSSSYIRMSSSSDKSIKTGHDNKGVEEKHGEDDNLYMETGPLANVRFSVFGLGSRAYPNFCAFANYMDKMMSELGSERIYKMGEGDELCGQEESFRNWAQEVFKSACEVFCLGDDVNMSEATGALSSTDHTWQPDKFRLTPMDNEKEIDLCEALSKLHSKTILPCKMMERKQLQSTESNRETILLKMDTQGASELLYMPGDHAGIFPANNPELVAAILARLHNSPPPDQLIRLEFLTEKNMPLGTIKSWGPYEKMPVCTLKTAFTRFLDVTTPPSQSLLQSLAAQASRDADREQLELLATESKAYEDWKYDRMPNLLEVLEEFPSLRVPPSLLMTQLPNLQQRFYSISSSPKVYPGEIHATIAVVTYRTQDGAGPVHEGVCSSWLNRCEQGEVIPCAVRGAPSFRLPDDNTLPIVMVGPGTGIAPFRSFWQQRKIDREMEDIPCHGDKRGWGEMELYFGCRNSKIDNIYSDELTQMKAEKVLNNFYVALSREPDVPKTYVQDDLKAHSEKVYRAIVKEGGHFYVCGDVSMASDVTTTLEKILQECGGMKSEVAKNFILKLRDANRFHEDIFGVSIQKRSTESDKPRDQSQRAWKYISSAGKPTKPDTVKEIATPIPAPANRAPTSKPKAPPKNVFQKNSIDTDVT</sequence>
<dbReference type="GO" id="GO:0046872">
    <property type="term" value="F:metal ion binding"/>
    <property type="evidence" value="ECO:0007669"/>
    <property type="project" value="UniProtKB-KW"/>
</dbReference>
<keyword evidence="10" id="KW-0285">Flavoprotein</keyword>
<evidence type="ECO:0000259" key="30">
    <source>
        <dbReference type="PROSITE" id="PS51384"/>
    </source>
</evidence>
<evidence type="ECO:0000256" key="25">
    <source>
        <dbReference type="ARBA" id="ARBA00035474"/>
    </source>
</evidence>
<dbReference type="PANTHER" id="PTHR43410">
    <property type="entry name" value="NITRIC OXIDE SYNTHASE OXYGENASE"/>
    <property type="match status" value="1"/>
</dbReference>
<dbReference type="Gene3D" id="2.40.30.10">
    <property type="entry name" value="Translation factors"/>
    <property type="match status" value="1"/>
</dbReference>
<feature type="compositionally biased region" description="Basic residues" evidence="27">
    <location>
        <begin position="161"/>
        <end position="170"/>
    </location>
</feature>
<evidence type="ECO:0000256" key="27">
    <source>
        <dbReference type="SAM" id="MobiDB-lite"/>
    </source>
</evidence>
<evidence type="ECO:0000256" key="13">
    <source>
        <dbReference type="ARBA" id="ARBA00022827"/>
    </source>
</evidence>
<keyword evidence="9" id="KW-0349">Heme</keyword>
<dbReference type="EC" id="1.14.13.39" evidence="8"/>
<keyword evidence="14" id="KW-0832">Ubl conjugation</keyword>
<evidence type="ECO:0000256" key="8">
    <source>
        <dbReference type="ARBA" id="ARBA00012989"/>
    </source>
</evidence>
<dbReference type="PRINTS" id="PR00371">
    <property type="entry name" value="FPNCR"/>
</dbReference>
<dbReference type="Pfam" id="PF00595">
    <property type="entry name" value="PDZ"/>
    <property type="match status" value="1"/>
</dbReference>
<evidence type="ECO:0000256" key="20">
    <source>
        <dbReference type="ARBA" id="ARBA00029891"/>
    </source>
</evidence>